<feature type="region of interest" description="Disordered" evidence="1">
    <location>
        <begin position="1"/>
        <end position="20"/>
    </location>
</feature>
<keyword evidence="3" id="KW-1185">Reference proteome</keyword>
<reference evidence="2 3" key="1">
    <citation type="submission" date="2022-06" db="EMBL/GenBank/DDBJ databases">
        <title>Haloarcula sp. a new haloarchaeum isolate from saline soil.</title>
        <authorList>
            <person name="Strakova D."/>
            <person name="Galisteo C."/>
            <person name="Sanchez-Porro C."/>
            <person name="Ventosa A."/>
        </authorList>
    </citation>
    <scope>NUCLEOTIDE SEQUENCE [LARGE SCALE GENOMIC DNA]</scope>
    <source>
        <strain evidence="2 3">S1CR25-12</strain>
    </source>
</reference>
<evidence type="ECO:0000313" key="3">
    <source>
        <dbReference type="Proteomes" id="UP001259659"/>
    </source>
</evidence>
<organism evidence="2 3">
    <name type="scientific">Haloarcula saliterrae</name>
    <dbReference type="NCBI Taxonomy" id="2950534"/>
    <lineage>
        <taxon>Archaea</taxon>
        <taxon>Methanobacteriati</taxon>
        <taxon>Methanobacteriota</taxon>
        <taxon>Stenosarchaea group</taxon>
        <taxon>Halobacteria</taxon>
        <taxon>Halobacteriales</taxon>
        <taxon>Haloarculaceae</taxon>
        <taxon>Haloarcula</taxon>
    </lineage>
</organism>
<evidence type="ECO:0008006" key="4">
    <source>
        <dbReference type="Google" id="ProtNLM"/>
    </source>
</evidence>
<gene>
    <name evidence="2" type="ORF">NDI56_14355</name>
</gene>
<proteinExistence type="predicted"/>
<dbReference type="Proteomes" id="UP001259659">
    <property type="component" value="Unassembled WGS sequence"/>
</dbReference>
<accession>A0ABU2FFV3</accession>
<dbReference type="PROSITE" id="PS51318">
    <property type="entry name" value="TAT"/>
    <property type="match status" value="1"/>
</dbReference>
<dbReference type="InterPro" id="IPR006311">
    <property type="entry name" value="TAT_signal"/>
</dbReference>
<dbReference type="RefSeq" id="WP_310920313.1">
    <property type="nucleotide sequence ID" value="NZ_JAMQON010000004.1"/>
</dbReference>
<name>A0ABU2FFV3_9EURY</name>
<sequence length="332" mass="34031">MDPSHAERTATAGDRDRTPTRRQFLAAGGLAALGALAGCGGQNTPHGWVEASVPGSGALYDVAMTDAGPHAVGEAGRIVARTDAEWRGVVADGPNGNQTTLTAVDVTDDARRLWAAGSSGALVQYDTASGSLVDFSAPLGKTSSWEAVAVTGRTGSERVHLVNGSGELLSGRVGPDSVQWGQVSKPTGGESATALDFAGGTGFLTDTGGGIYRTTGDDWTAVGPGLDDTVHDLSATERGLATVVTDGGTVRLFTGYNWLDLASTESALHAVDSWEAHGVAAGVDGVVYELDRNGWEQQDSPTSATIHGVTLGRDTYSDVAVGANNTVMERFA</sequence>
<comment type="caution">
    <text evidence="2">The sequence shown here is derived from an EMBL/GenBank/DDBJ whole genome shotgun (WGS) entry which is preliminary data.</text>
</comment>
<protein>
    <recommendedName>
        <fullName evidence="4">Twin-arginine translocation signal domain-containing protein</fullName>
    </recommendedName>
</protein>
<dbReference type="EMBL" id="JAMQON010000004">
    <property type="protein sequence ID" value="MDS0260585.1"/>
    <property type="molecule type" value="Genomic_DNA"/>
</dbReference>
<feature type="compositionally biased region" description="Basic and acidic residues" evidence="1">
    <location>
        <begin position="1"/>
        <end position="19"/>
    </location>
</feature>
<evidence type="ECO:0000313" key="2">
    <source>
        <dbReference type="EMBL" id="MDS0260585.1"/>
    </source>
</evidence>
<evidence type="ECO:0000256" key="1">
    <source>
        <dbReference type="SAM" id="MobiDB-lite"/>
    </source>
</evidence>